<sequence length="194" mass="21950">MINKKSLVPKYFQLQTWLQDRIEQGYYATNEKIPTENELVKLSGLSRATVRQALRNLENDGYIIRKKRLGSFVQKIEKNSTNIPTVGILIPDIRSGYAPILARGAEDEATKNNVSLILCNTDDMLSQVGYHIERLIKLDVSGIIYIPVAASDQKNLQIINKLIRKKIPVVLADRGIQDLNLDFVTTNNFDGSRH</sequence>
<accession>A0A382NTV2</accession>
<dbReference type="EMBL" id="UINC01102303">
    <property type="protein sequence ID" value="SVC63817.1"/>
    <property type="molecule type" value="Genomic_DNA"/>
</dbReference>
<dbReference type="InterPro" id="IPR000524">
    <property type="entry name" value="Tscrpt_reg_HTH_GntR"/>
</dbReference>
<proteinExistence type="predicted"/>
<dbReference type="InterPro" id="IPR050679">
    <property type="entry name" value="Bact_HTH_transcr_reg"/>
</dbReference>
<name>A0A382NTV2_9ZZZZ</name>
<evidence type="ECO:0000313" key="5">
    <source>
        <dbReference type="EMBL" id="SVC63817.1"/>
    </source>
</evidence>
<evidence type="ECO:0000256" key="3">
    <source>
        <dbReference type="ARBA" id="ARBA00023163"/>
    </source>
</evidence>
<dbReference type="AlphaFoldDB" id="A0A382NTV2"/>
<evidence type="ECO:0000256" key="2">
    <source>
        <dbReference type="ARBA" id="ARBA00023125"/>
    </source>
</evidence>
<keyword evidence="1" id="KW-0805">Transcription regulation</keyword>
<dbReference type="GO" id="GO:0045892">
    <property type="term" value="P:negative regulation of DNA-templated transcription"/>
    <property type="evidence" value="ECO:0007669"/>
    <property type="project" value="TreeGrafter"/>
</dbReference>
<protein>
    <recommendedName>
        <fullName evidence="4">HTH gntR-type domain-containing protein</fullName>
    </recommendedName>
</protein>
<dbReference type="InterPro" id="IPR028082">
    <property type="entry name" value="Peripla_BP_I"/>
</dbReference>
<dbReference type="CDD" id="cd07377">
    <property type="entry name" value="WHTH_GntR"/>
    <property type="match status" value="1"/>
</dbReference>
<organism evidence="5">
    <name type="scientific">marine metagenome</name>
    <dbReference type="NCBI Taxonomy" id="408172"/>
    <lineage>
        <taxon>unclassified sequences</taxon>
        <taxon>metagenomes</taxon>
        <taxon>ecological metagenomes</taxon>
    </lineage>
</organism>
<dbReference type="CDD" id="cd06267">
    <property type="entry name" value="PBP1_LacI_sugar_binding-like"/>
    <property type="match status" value="1"/>
</dbReference>
<evidence type="ECO:0000256" key="1">
    <source>
        <dbReference type="ARBA" id="ARBA00023015"/>
    </source>
</evidence>
<dbReference type="SMART" id="SM00345">
    <property type="entry name" value="HTH_GNTR"/>
    <property type="match status" value="1"/>
</dbReference>
<dbReference type="SUPFAM" id="SSF53822">
    <property type="entry name" value="Periplasmic binding protein-like I"/>
    <property type="match status" value="1"/>
</dbReference>
<feature type="domain" description="HTH gntR-type" evidence="4">
    <location>
        <begin position="8"/>
        <end position="76"/>
    </location>
</feature>
<feature type="non-terminal residue" evidence="5">
    <location>
        <position position="194"/>
    </location>
</feature>
<dbReference type="PANTHER" id="PTHR44846:SF1">
    <property type="entry name" value="MANNOSYL-D-GLYCERATE TRANSPORT_METABOLISM SYSTEM REPRESSOR MNGR-RELATED"/>
    <property type="match status" value="1"/>
</dbReference>
<keyword evidence="2" id="KW-0238">DNA-binding</keyword>
<dbReference type="Gene3D" id="1.10.10.10">
    <property type="entry name" value="Winged helix-like DNA-binding domain superfamily/Winged helix DNA-binding domain"/>
    <property type="match status" value="1"/>
</dbReference>
<evidence type="ECO:0000259" key="4">
    <source>
        <dbReference type="PROSITE" id="PS50949"/>
    </source>
</evidence>
<dbReference type="GO" id="GO:0003677">
    <property type="term" value="F:DNA binding"/>
    <property type="evidence" value="ECO:0007669"/>
    <property type="project" value="UniProtKB-KW"/>
</dbReference>
<dbReference type="Gene3D" id="3.40.50.2300">
    <property type="match status" value="1"/>
</dbReference>
<dbReference type="PANTHER" id="PTHR44846">
    <property type="entry name" value="MANNOSYL-D-GLYCERATE TRANSPORT/METABOLISM SYSTEM REPRESSOR MNGR-RELATED"/>
    <property type="match status" value="1"/>
</dbReference>
<dbReference type="PRINTS" id="PR00035">
    <property type="entry name" value="HTHGNTR"/>
</dbReference>
<keyword evidence="3" id="KW-0804">Transcription</keyword>
<dbReference type="InterPro" id="IPR036388">
    <property type="entry name" value="WH-like_DNA-bd_sf"/>
</dbReference>
<dbReference type="InterPro" id="IPR036390">
    <property type="entry name" value="WH_DNA-bd_sf"/>
</dbReference>
<dbReference type="PROSITE" id="PS50949">
    <property type="entry name" value="HTH_GNTR"/>
    <property type="match status" value="1"/>
</dbReference>
<gene>
    <name evidence="5" type="ORF">METZ01_LOCUS316671</name>
</gene>
<reference evidence="5" key="1">
    <citation type="submission" date="2018-05" db="EMBL/GenBank/DDBJ databases">
        <authorList>
            <person name="Lanie J.A."/>
            <person name="Ng W.-L."/>
            <person name="Kazmierczak K.M."/>
            <person name="Andrzejewski T.M."/>
            <person name="Davidsen T.M."/>
            <person name="Wayne K.J."/>
            <person name="Tettelin H."/>
            <person name="Glass J.I."/>
            <person name="Rusch D."/>
            <person name="Podicherti R."/>
            <person name="Tsui H.-C.T."/>
            <person name="Winkler M.E."/>
        </authorList>
    </citation>
    <scope>NUCLEOTIDE SEQUENCE</scope>
</reference>
<dbReference type="GO" id="GO:0003700">
    <property type="term" value="F:DNA-binding transcription factor activity"/>
    <property type="evidence" value="ECO:0007669"/>
    <property type="project" value="InterPro"/>
</dbReference>
<dbReference type="Pfam" id="PF00392">
    <property type="entry name" value="GntR"/>
    <property type="match status" value="1"/>
</dbReference>
<dbReference type="SUPFAM" id="SSF46785">
    <property type="entry name" value="Winged helix' DNA-binding domain"/>
    <property type="match status" value="1"/>
</dbReference>